<dbReference type="Ensembl" id="ENSCGRT00001020136.1">
    <property type="protein sequence ID" value="ENSCGRP00001015893.1"/>
    <property type="gene ID" value="ENSCGRG00001016374.1"/>
</dbReference>
<dbReference type="InterPro" id="IPR036179">
    <property type="entry name" value="Ig-like_dom_sf"/>
</dbReference>
<dbReference type="GO" id="GO:0005886">
    <property type="term" value="C:plasma membrane"/>
    <property type="evidence" value="ECO:0007669"/>
    <property type="project" value="UniProtKB-SubCell"/>
</dbReference>
<keyword evidence="5" id="KW-0677">Repeat</keyword>
<evidence type="ECO:0000256" key="3">
    <source>
        <dbReference type="ARBA" id="ARBA00022692"/>
    </source>
</evidence>
<reference evidence="13" key="2">
    <citation type="submission" date="2025-09" db="UniProtKB">
        <authorList>
            <consortium name="Ensembl"/>
        </authorList>
    </citation>
    <scope>IDENTIFICATION</scope>
</reference>
<feature type="domain" description="Ig-like" evidence="12">
    <location>
        <begin position="124"/>
        <end position="197"/>
    </location>
</feature>
<keyword evidence="10" id="KW-0393">Immunoglobulin domain</keyword>
<keyword evidence="4" id="KW-0732">Signal</keyword>
<evidence type="ECO:0000256" key="2">
    <source>
        <dbReference type="ARBA" id="ARBA00022475"/>
    </source>
</evidence>
<reference evidence="13" key="1">
    <citation type="submission" date="2025-08" db="UniProtKB">
        <authorList>
            <consortium name="Ensembl"/>
        </authorList>
    </citation>
    <scope>IDENTIFICATION</scope>
</reference>
<dbReference type="Pfam" id="PF00047">
    <property type="entry name" value="ig"/>
    <property type="match status" value="2"/>
</dbReference>
<keyword evidence="8" id="KW-1015">Disulfide bond</keyword>
<dbReference type="InterPro" id="IPR003599">
    <property type="entry name" value="Ig_sub"/>
</dbReference>
<name>A0A8C2MAU7_CRIGR</name>
<dbReference type="GO" id="GO:0002764">
    <property type="term" value="P:immune response-regulating signaling pathway"/>
    <property type="evidence" value="ECO:0007669"/>
    <property type="project" value="TreeGrafter"/>
</dbReference>
<evidence type="ECO:0000256" key="8">
    <source>
        <dbReference type="ARBA" id="ARBA00023157"/>
    </source>
</evidence>
<keyword evidence="6 11" id="KW-1133">Transmembrane helix</keyword>
<dbReference type="SUPFAM" id="SSF48726">
    <property type="entry name" value="Immunoglobulin"/>
    <property type="match status" value="5"/>
</dbReference>
<dbReference type="InterPro" id="IPR007110">
    <property type="entry name" value="Ig-like_dom"/>
</dbReference>
<comment type="subcellular location">
    <subcellularLocation>
        <location evidence="1">Cell membrane</location>
        <topology evidence="1">Single-pass membrane protein</topology>
    </subcellularLocation>
</comment>
<organism evidence="13 14">
    <name type="scientific">Cricetulus griseus</name>
    <name type="common">Chinese hamster</name>
    <name type="synonym">Cricetulus barabensis griseus</name>
    <dbReference type="NCBI Taxonomy" id="10029"/>
    <lineage>
        <taxon>Eukaryota</taxon>
        <taxon>Metazoa</taxon>
        <taxon>Chordata</taxon>
        <taxon>Craniata</taxon>
        <taxon>Vertebrata</taxon>
        <taxon>Euteleostomi</taxon>
        <taxon>Mammalia</taxon>
        <taxon>Eutheria</taxon>
        <taxon>Euarchontoglires</taxon>
        <taxon>Glires</taxon>
        <taxon>Rodentia</taxon>
        <taxon>Myomorpha</taxon>
        <taxon>Muroidea</taxon>
        <taxon>Cricetidae</taxon>
        <taxon>Cricetinae</taxon>
        <taxon>Cricetulus</taxon>
    </lineage>
</organism>
<dbReference type="Gene3D" id="2.60.40.10">
    <property type="entry name" value="Immunoglobulins"/>
    <property type="match status" value="6"/>
</dbReference>
<evidence type="ECO:0000256" key="9">
    <source>
        <dbReference type="ARBA" id="ARBA00023180"/>
    </source>
</evidence>
<keyword evidence="2" id="KW-1003">Cell membrane</keyword>
<evidence type="ECO:0000256" key="5">
    <source>
        <dbReference type="ARBA" id="ARBA00022737"/>
    </source>
</evidence>
<dbReference type="InterPro" id="IPR013151">
    <property type="entry name" value="Immunoglobulin_dom"/>
</dbReference>
<dbReference type="GO" id="GO:0032396">
    <property type="term" value="F:inhibitory MHC class I receptor activity"/>
    <property type="evidence" value="ECO:0007669"/>
    <property type="project" value="TreeGrafter"/>
</dbReference>
<evidence type="ECO:0000256" key="6">
    <source>
        <dbReference type="ARBA" id="ARBA00022989"/>
    </source>
</evidence>
<feature type="transmembrane region" description="Helical" evidence="11">
    <location>
        <begin position="576"/>
        <end position="594"/>
    </location>
</feature>
<proteinExistence type="predicted"/>
<evidence type="ECO:0000256" key="4">
    <source>
        <dbReference type="ARBA" id="ARBA00022729"/>
    </source>
</evidence>
<dbReference type="SMART" id="SM00409">
    <property type="entry name" value="IG"/>
    <property type="match status" value="5"/>
</dbReference>
<dbReference type="Proteomes" id="UP000694386">
    <property type="component" value="Unplaced"/>
</dbReference>
<dbReference type="GO" id="GO:0019221">
    <property type="term" value="P:cytokine-mediated signaling pathway"/>
    <property type="evidence" value="ECO:0007669"/>
    <property type="project" value="TreeGrafter"/>
</dbReference>
<dbReference type="FunFam" id="2.60.40.10:FF:000049">
    <property type="entry name" value="Leukocyte immunoglobulin-like receptor subfamily B member 1"/>
    <property type="match status" value="5"/>
</dbReference>
<keyword evidence="7 11" id="KW-0472">Membrane</keyword>
<evidence type="ECO:0000256" key="1">
    <source>
        <dbReference type="ARBA" id="ARBA00004162"/>
    </source>
</evidence>
<evidence type="ECO:0000256" key="7">
    <source>
        <dbReference type="ARBA" id="ARBA00023136"/>
    </source>
</evidence>
<dbReference type="InterPro" id="IPR050412">
    <property type="entry name" value="Ig-like_Receptors_ImmuneReg"/>
</dbReference>
<dbReference type="AlphaFoldDB" id="A0A8C2MAU7"/>
<accession>A0A8C2MAU7</accession>
<evidence type="ECO:0000313" key="13">
    <source>
        <dbReference type="Ensembl" id="ENSCGRP00001015893.1"/>
    </source>
</evidence>
<dbReference type="PANTHER" id="PTHR11738">
    <property type="entry name" value="MHC CLASS I NK CELL RECEPTOR"/>
    <property type="match status" value="1"/>
</dbReference>
<protein>
    <recommendedName>
        <fullName evidence="12">Ig-like domain-containing protein</fullName>
    </recommendedName>
</protein>
<evidence type="ECO:0000259" key="12">
    <source>
        <dbReference type="PROSITE" id="PS50835"/>
    </source>
</evidence>
<evidence type="ECO:0000256" key="10">
    <source>
        <dbReference type="ARBA" id="ARBA00023319"/>
    </source>
</evidence>
<dbReference type="PANTHER" id="PTHR11738:SF179">
    <property type="entry name" value="LEUKOCYTE IMMUNOGLOBULIN-LIKE RECEPTOR SUBFAMILY A MEMBER 5"/>
    <property type="match status" value="1"/>
</dbReference>
<evidence type="ECO:0000313" key="14">
    <source>
        <dbReference type="Proteomes" id="UP000694386"/>
    </source>
</evidence>
<evidence type="ECO:0000256" key="11">
    <source>
        <dbReference type="SAM" id="Phobius"/>
    </source>
</evidence>
<sequence length="609" mass="67984">MEANTCLLPLGMMSWVPADLFFAGTLPKPILRVQPDSVVSVQTAVTFLCEGTTGAQEYTLYKDGHKYLRHAESPQSSKDKAEFSIPKIDQQHAGRYCCHYRTHDEWSEFSDTLDLMVTGAFHKPSLTAQPSPMVTEGGNVTLQCVSRHRYNGFILTKEGPQKQSWTLNSQYNHSSKKYQALFSVGPVTSNQRWTFRCYSFKRSSPQLWSEPSDPLELFVSGDHDKPAIKAEPGSVISSGSPMTIWCQGLMDAEMCVLNKEGRIYNTKPHLKALPSPMVTSGGNMTLQCVSWVGYDKFILTKEDQKFSSSLNSHYIHSIRQYQAYFSIAHMTPDNTGTFQCYGYYKQSPQLWSVSSDPLEIHISGLSKKPSLLIHQGHILDPGKSLTLQCCSDINYDRFALYKVGGADFTHLYSQRTQAAIFLANFTLDNVSSSTAGQYRCYGAHKLSTEWSASSDPLDIMITGQLSFTPSISVKPNSTVYSGDDVTLLCQSTYKADTFILSKEGAAHQPQRMKSKFQDWEFQAEFSMTAVTSVLSGTYRCYGSWDSHPYLLSHGSAPVELSLMVPAENKDHSMENLIRMGIAVLVLIVLGILVFEAWCSQSQVHHAAEK</sequence>
<dbReference type="Pfam" id="PF13895">
    <property type="entry name" value="Ig_2"/>
    <property type="match status" value="1"/>
</dbReference>
<keyword evidence="3 11" id="KW-0812">Transmembrane</keyword>
<keyword evidence="9" id="KW-0325">Glycoprotein</keyword>
<dbReference type="PROSITE" id="PS50835">
    <property type="entry name" value="IG_LIKE"/>
    <property type="match status" value="1"/>
</dbReference>
<dbReference type="InterPro" id="IPR013783">
    <property type="entry name" value="Ig-like_fold"/>
</dbReference>